<reference evidence="3" key="1">
    <citation type="submission" date="2015-07" db="EMBL/GenBank/DDBJ databases">
        <title>Fjat-14235 jcm11544.</title>
        <authorList>
            <person name="Liu B."/>
            <person name="Wang J."/>
            <person name="Zhu Y."/>
            <person name="Liu G."/>
            <person name="Chen Q."/>
            <person name="Chen Z."/>
            <person name="Lan J."/>
            <person name="Che J."/>
            <person name="Ge C."/>
            <person name="Shi H."/>
            <person name="Pan Z."/>
            <person name="Liu X."/>
        </authorList>
    </citation>
    <scope>NUCLEOTIDE SEQUENCE [LARGE SCALE GENOMIC DNA]</scope>
    <source>
        <strain evidence="3">JCM 11544</strain>
    </source>
</reference>
<name>A0A0M0GMS5_9BACI</name>
<protein>
    <recommendedName>
        <fullName evidence="4">YtxH domain-containing protein</fullName>
    </recommendedName>
</protein>
<sequence>MNSTRTRSRSGKLMKGIMLGAAVGGAIAMLDSGTRRRVATKTTSWKDSTMGMVDRVREDPSGVMNDWQGRLKSASAVLKDAINDAQSLYERVSDDIIEPVKEQSSELIASTKDAAEDLQEIGMKVKEAGEEIKEDEGAPTASSDQESIHPVDRPSPVPGKIGS</sequence>
<evidence type="ECO:0008006" key="4">
    <source>
        <dbReference type="Google" id="ProtNLM"/>
    </source>
</evidence>
<feature type="region of interest" description="Disordered" evidence="1">
    <location>
        <begin position="128"/>
        <end position="163"/>
    </location>
</feature>
<dbReference type="AlphaFoldDB" id="A0A0M0GMS5"/>
<dbReference type="STRING" id="189381.GCA_900166615_04294"/>
<evidence type="ECO:0000313" key="2">
    <source>
        <dbReference type="EMBL" id="KON91068.1"/>
    </source>
</evidence>
<evidence type="ECO:0000313" key="3">
    <source>
        <dbReference type="Proteomes" id="UP000037405"/>
    </source>
</evidence>
<dbReference type="GeneID" id="89535635"/>
<keyword evidence="3" id="KW-1185">Reference proteome</keyword>
<proteinExistence type="predicted"/>
<dbReference type="EMBL" id="LGUE01000001">
    <property type="protein sequence ID" value="KON91068.1"/>
    <property type="molecule type" value="Genomic_DNA"/>
</dbReference>
<accession>A0A0M0GMS5</accession>
<organism evidence="2 3">
    <name type="scientific">Rossellomorea marisflavi</name>
    <dbReference type="NCBI Taxonomy" id="189381"/>
    <lineage>
        <taxon>Bacteria</taxon>
        <taxon>Bacillati</taxon>
        <taxon>Bacillota</taxon>
        <taxon>Bacilli</taxon>
        <taxon>Bacillales</taxon>
        <taxon>Bacillaceae</taxon>
        <taxon>Rossellomorea</taxon>
    </lineage>
</organism>
<comment type="caution">
    <text evidence="2">The sequence shown here is derived from an EMBL/GenBank/DDBJ whole genome shotgun (WGS) entry which is preliminary data.</text>
</comment>
<evidence type="ECO:0000256" key="1">
    <source>
        <dbReference type="SAM" id="MobiDB-lite"/>
    </source>
</evidence>
<gene>
    <name evidence="2" type="ORF">AF331_00540</name>
</gene>
<dbReference type="Proteomes" id="UP000037405">
    <property type="component" value="Unassembled WGS sequence"/>
</dbReference>
<dbReference type="RefSeq" id="WP_053426311.1">
    <property type="nucleotide sequence ID" value="NZ_BSED01000404.1"/>
</dbReference>
<dbReference type="PATRIC" id="fig|189381.12.peg.174"/>